<evidence type="ECO:0000313" key="1">
    <source>
        <dbReference type="EMBL" id="OQD59985.1"/>
    </source>
</evidence>
<proteinExistence type="predicted"/>
<keyword evidence="2" id="KW-1185">Reference proteome</keyword>
<dbReference type="AlphaFoldDB" id="A0A1V6N5Q0"/>
<dbReference type="Proteomes" id="UP000191408">
    <property type="component" value="Unassembled WGS sequence"/>
</dbReference>
<sequence length="96" mass="10316">MALAIVKLCICQFLDMEVTSTKTDSLVESEPSVGVNSEKLGEKGGDMKKVASIQEVPLPYYDDAEALSKENAAPLATAEEIVTHVIHVDDDPTLNP</sequence>
<reference evidence="2" key="1">
    <citation type="journal article" date="2017" name="Nat. Microbiol.">
        <title>Global analysis of biosynthetic gene clusters reveals vast potential of secondary metabolite production in Penicillium species.</title>
        <authorList>
            <person name="Nielsen J.C."/>
            <person name="Grijseels S."/>
            <person name="Prigent S."/>
            <person name="Ji B."/>
            <person name="Dainat J."/>
            <person name="Nielsen K.F."/>
            <person name="Frisvad J.C."/>
            <person name="Workman M."/>
            <person name="Nielsen J."/>
        </authorList>
    </citation>
    <scope>NUCLEOTIDE SEQUENCE [LARGE SCALE GENOMIC DNA]</scope>
    <source>
        <strain evidence="2">IBT 4502</strain>
    </source>
</reference>
<organism evidence="1 2">
    <name type="scientific">Penicillium polonicum</name>
    <dbReference type="NCBI Taxonomy" id="60169"/>
    <lineage>
        <taxon>Eukaryota</taxon>
        <taxon>Fungi</taxon>
        <taxon>Dikarya</taxon>
        <taxon>Ascomycota</taxon>
        <taxon>Pezizomycotina</taxon>
        <taxon>Eurotiomycetes</taxon>
        <taxon>Eurotiomycetidae</taxon>
        <taxon>Eurotiales</taxon>
        <taxon>Aspergillaceae</taxon>
        <taxon>Penicillium</taxon>
    </lineage>
</organism>
<protein>
    <submittedName>
        <fullName evidence="1">Uncharacterized protein</fullName>
    </submittedName>
</protein>
<accession>A0A1V6N5Q0</accession>
<name>A0A1V6N5Q0_PENPO</name>
<comment type="caution">
    <text evidence="1">The sequence shown here is derived from an EMBL/GenBank/DDBJ whole genome shotgun (WGS) entry which is preliminary data.</text>
</comment>
<evidence type="ECO:0000313" key="2">
    <source>
        <dbReference type="Proteomes" id="UP000191408"/>
    </source>
</evidence>
<dbReference type="EMBL" id="MDYM01000035">
    <property type="protein sequence ID" value="OQD59985.1"/>
    <property type="molecule type" value="Genomic_DNA"/>
</dbReference>
<gene>
    <name evidence="1" type="ORF">PENPOL_c035G01664</name>
</gene>